<evidence type="ECO:0000256" key="8">
    <source>
        <dbReference type="ARBA" id="ARBA00023136"/>
    </source>
</evidence>
<keyword evidence="15" id="KW-1185">Reference proteome</keyword>
<dbReference type="Gene3D" id="3.40.50.2300">
    <property type="match status" value="3"/>
</dbReference>
<feature type="transmembrane region" description="Helical" evidence="12">
    <location>
        <begin position="466"/>
        <end position="488"/>
    </location>
</feature>
<dbReference type="SUPFAM" id="SSF53822">
    <property type="entry name" value="Periplasmic binding protein-like I"/>
    <property type="match status" value="1"/>
</dbReference>
<evidence type="ECO:0000256" key="4">
    <source>
        <dbReference type="ARBA" id="ARBA00022692"/>
    </source>
</evidence>
<evidence type="ECO:0000256" key="5">
    <source>
        <dbReference type="ARBA" id="ARBA00022729"/>
    </source>
</evidence>
<evidence type="ECO:0000256" key="12">
    <source>
        <dbReference type="SAM" id="Phobius"/>
    </source>
</evidence>
<dbReference type="InterPro" id="IPR004073">
    <property type="entry name" value="GPCR_3_vmron_rcpt_2"/>
</dbReference>
<keyword evidence="10" id="KW-0325">Glycoprotein</keyword>
<name>A0A8C1FN79_CYPCA</name>
<evidence type="ECO:0000256" key="2">
    <source>
        <dbReference type="ARBA" id="ARBA00007242"/>
    </source>
</evidence>
<dbReference type="PANTHER" id="PTHR24061">
    <property type="entry name" value="CALCIUM-SENSING RECEPTOR-RELATED"/>
    <property type="match status" value="1"/>
</dbReference>
<dbReference type="InterPro" id="IPR011500">
    <property type="entry name" value="GPCR_3_9-Cys_dom"/>
</dbReference>
<feature type="transmembrane region" description="Helical" evidence="12">
    <location>
        <begin position="500"/>
        <end position="524"/>
    </location>
</feature>
<dbReference type="InterPro" id="IPR000337">
    <property type="entry name" value="GPCR_3"/>
</dbReference>
<evidence type="ECO:0000256" key="3">
    <source>
        <dbReference type="ARBA" id="ARBA00022475"/>
    </source>
</evidence>
<feature type="transmembrane region" description="Helical" evidence="12">
    <location>
        <begin position="656"/>
        <end position="679"/>
    </location>
</feature>
<keyword evidence="11" id="KW-0807">Transducer</keyword>
<feature type="transmembrane region" description="Helical" evidence="12">
    <location>
        <begin position="589"/>
        <end position="612"/>
    </location>
</feature>
<evidence type="ECO:0000256" key="1">
    <source>
        <dbReference type="ARBA" id="ARBA00004651"/>
    </source>
</evidence>
<dbReference type="FunFam" id="3.40.50.2300:FF:000016">
    <property type="entry name" value="Taste 1 receptor member 2"/>
    <property type="match status" value="1"/>
</dbReference>
<dbReference type="InterPro" id="IPR028082">
    <property type="entry name" value="Peripla_BP_I"/>
</dbReference>
<evidence type="ECO:0000256" key="9">
    <source>
        <dbReference type="ARBA" id="ARBA00023170"/>
    </source>
</evidence>
<dbReference type="InterPro" id="IPR001828">
    <property type="entry name" value="ANF_lig-bd_rcpt"/>
</dbReference>
<accession>A0A8C1FN79</accession>
<evidence type="ECO:0000313" key="15">
    <source>
        <dbReference type="Proteomes" id="UP001108240"/>
    </source>
</evidence>
<dbReference type="PRINTS" id="PR00248">
    <property type="entry name" value="GPCRMGR"/>
</dbReference>
<keyword evidence="3" id="KW-1003">Cell membrane</keyword>
<dbReference type="PRINTS" id="PR01535">
    <property type="entry name" value="VOMERONASL2R"/>
</dbReference>
<dbReference type="PANTHER" id="PTHR24061:SF528">
    <property type="entry name" value="C-FAMILY ODORANT RECEPTOR OLFCD2-RELATED"/>
    <property type="match status" value="1"/>
</dbReference>
<dbReference type="Pfam" id="PF01094">
    <property type="entry name" value="ANF_receptor"/>
    <property type="match status" value="2"/>
</dbReference>
<evidence type="ECO:0000256" key="11">
    <source>
        <dbReference type="ARBA" id="ARBA00023224"/>
    </source>
</evidence>
<comment type="subcellular location">
    <subcellularLocation>
        <location evidence="1">Cell membrane</location>
        <topology evidence="1">Multi-pass membrane protein</topology>
    </subcellularLocation>
</comment>
<dbReference type="InterPro" id="IPR017978">
    <property type="entry name" value="GPCR_3_C"/>
</dbReference>
<evidence type="ECO:0000256" key="10">
    <source>
        <dbReference type="ARBA" id="ARBA00023180"/>
    </source>
</evidence>
<dbReference type="Proteomes" id="UP001108240">
    <property type="component" value="Unplaced"/>
</dbReference>
<dbReference type="GO" id="GO:0004930">
    <property type="term" value="F:G protein-coupled receptor activity"/>
    <property type="evidence" value="ECO:0007669"/>
    <property type="project" value="UniProtKB-KW"/>
</dbReference>
<dbReference type="CDD" id="cd15283">
    <property type="entry name" value="7tmC_V2R_pheromone"/>
    <property type="match status" value="1"/>
</dbReference>
<dbReference type="PROSITE" id="PS00981">
    <property type="entry name" value="G_PROTEIN_RECEP_F3_3"/>
    <property type="match status" value="1"/>
</dbReference>
<feature type="transmembrane region" description="Helical" evidence="12">
    <location>
        <begin position="544"/>
        <end position="563"/>
    </location>
</feature>
<keyword evidence="8 12" id="KW-0472">Membrane</keyword>
<feature type="domain" description="G-protein coupled receptors family 3 profile" evidence="13">
    <location>
        <begin position="430"/>
        <end position="694"/>
    </location>
</feature>
<dbReference type="InterPro" id="IPR017979">
    <property type="entry name" value="GPCR_3_CS"/>
</dbReference>
<sequence length="699" mass="77913">QIMIFAIEEINRSESLLPNVTIGYRIYDTCGSRLSTMSATTGVMNGQDFGLGDRCNGHPPLHAIIGESESSATVILSRTTGPFKIPVSRALVYIVKHFGWSWVGAVNSDNDYGNNGMAAFLQIAQEEGICVEYSVKFYRTETEKLKKVVDIIKRGTAKVIVSFVSFVEMGLLIDQLSIQKIAGFQMIGVESWITTKNYITSSSFHSLGGSLGFAVRKINIEGFADYVIKEFWDTAFPCSQSEGNSSQYALNCSRYEELLALKIYNEDVPEQRYASNVYKAVYAVAHSLHSLLKCKEQEGCEKSGAVAQYEVVNWQQDSDGLFQFKSVGYYDASLPPLQRLMLNTKNIIWAGGQLKPSSVCSESCPLGTRKAAQKGRPVCCYDCIPCAEGEISNETDSINCKQCPREYWSNEEKNNCVSKNLEFLSFTEVMGIVLVFFSLFGIGITVLVAILFYSKKDTPIIKANNSELSFLLLFSLTLCFLCSLTFIGRPTEWSCMLRHTAFGITFVLCISCVLGKTIVVLMAFKATLPGSNVMKWFGPKQQRLSVFVFTLVQVLICVLWVTISPPFPYKNMKYYKEKIILECNLGSTIGFWAVLGYIGLLAALCFILSFLARKLPDNFNEAKFITFSMLIFCAVWITFIPAYVSSPGKFTVAVEIFAILASSFGLLFCIFAPKCYIILLKPEQNTKQNIMGKTTSKSY</sequence>
<dbReference type="PROSITE" id="PS50259">
    <property type="entry name" value="G_PROTEIN_RECEP_F3_4"/>
    <property type="match status" value="1"/>
</dbReference>
<keyword evidence="6 12" id="KW-1133">Transmembrane helix</keyword>
<reference evidence="14" key="1">
    <citation type="submission" date="2025-08" db="UniProtKB">
        <authorList>
            <consortium name="Ensembl"/>
        </authorList>
    </citation>
    <scope>IDENTIFICATION</scope>
</reference>
<comment type="similarity">
    <text evidence="2">Belongs to the G-protein coupled receptor 3 family.</text>
</comment>
<dbReference type="InterPro" id="IPR000068">
    <property type="entry name" value="GPCR_3_Ca_sens_rcpt-rel"/>
</dbReference>
<dbReference type="GO" id="GO:0005886">
    <property type="term" value="C:plasma membrane"/>
    <property type="evidence" value="ECO:0007669"/>
    <property type="project" value="UniProtKB-SubCell"/>
</dbReference>
<feature type="transmembrane region" description="Helical" evidence="12">
    <location>
        <begin position="429"/>
        <end position="454"/>
    </location>
</feature>
<dbReference type="GeneTree" id="ENSGT01050000244874"/>
<keyword evidence="7" id="KW-0297">G-protein coupled receptor</keyword>
<keyword evidence="4 12" id="KW-0812">Transmembrane</keyword>
<dbReference type="Pfam" id="PF07562">
    <property type="entry name" value="NCD3G"/>
    <property type="match status" value="1"/>
</dbReference>
<reference evidence="14" key="2">
    <citation type="submission" date="2025-09" db="UniProtKB">
        <authorList>
            <consortium name="Ensembl"/>
        </authorList>
    </citation>
    <scope>IDENTIFICATION</scope>
</reference>
<dbReference type="Gene3D" id="2.10.50.30">
    <property type="entry name" value="GPCR, family 3, nine cysteines domain"/>
    <property type="match status" value="1"/>
</dbReference>
<keyword evidence="5" id="KW-0732">Signal</keyword>
<evidence type="ECO:0000256" key="6">
    <source>
        <dbReference type="ARBA" id="ARBA00022989"/>
    </source>
</evidence>
<evidence type="ECO:0000313" key="14">
    <source>
        <dbReference type="Ensembl" id="ENSCCRP00000095305.2"/>
    </source>
</evidence>
<proteinExistence type="inferred from homology"/>
<evidence type="ECO:0000259" key="13">
    <source>
        <dbReference type="PROSITE" id="PS50259"/>
    </source>
</evidence>
<keyword evidence="9" id="KW-0675">Receptor</keyword>
<dbReference type="Ensembl" id="ENSCCRT00000103428.2">
    <property type="protein sequence ID" value="ENSCCRP00000095305.2"/>
    <property type="gene ID" value="ENSCCRG00000073922.1"/>
</dbReference>
<organism evidence="14 15">
    <name type="scientific">Cyprinus carpio carpio</name>
    <dbReference type="NCBI Taxonomy" id="630221"/>
    <lineage>
        <taxon>Eukaryota</taxon>
        <taxon>Metazoa</taxon>
        <taxon>Chordata</taxon>
        <taxon>Craniata</taxon>
        <taxon>Vertebrata</taxon>
        <taxon>Euteleostomi</taxon>
        <taxon>Actinopterygii</taxon>
        <taxon>Neopterygii</taxon>
        <taxon>Teleostei</taxon>
        <taxon>Ostariophysi</taxon>
        <taxon>Cypriniformes</taxon>
        <taxon>Cyprinidae</taxon>
        <taxon>Cyprininae</taxon>
        <taxon>Cyprinus</taxon>
    </lineage>
</organism>
<protein>
    <submittedName>
        <fullName evidence="14">Olfactory receptor C family, g2</fullName>
    </submittedName>
</protein>
<dbReference type="Pfam" id="PF00003">
    <property type="entry name" value="7tm_3"/>
    <property type="match status" value="1"/>
</dbReference>
<evidence type="ECO:0000256" key="7">
    <source>
        <dbReference type="ARBA" id="ARBA00023040"/>
    </source>
</evidence>
<feature type="transmembrane region" description="Helical" evidence="12">
    <location>
        <begin position="624"/>
        <end position="644"/>
    </location>
</feature>
<dbReference type="AlphaFoldDB" id="A0A8C1FN79"/>
<dbReference type="InterPro" id="IPR038550">
    <property type="entry name" value="GPCR_3_9-Cys_sf"/>
</dbReference>
<dbReference type="FunFam" id="2.10.50.30:FF:000002">
    <property type="entry name" value="Vomeronasal 2 receptor, h1"/>
    <property type="match status" value="1"/>
</dbReference>